<dbReference type="RefSeq" id="WP_266116630.1">
    <property type="nucleotide sequence ID" value="NZ_JANIDY010000002.1"/>
</dbReference>
<dbReference type="InterPro" id="IPR045063">
    <property type="entry name" value="Dynamin_N"/>
</dbReference>
<dbReference type="Gene3D" id="3.40.50.300">
    <property type="entry name" value="P-loop containing nucleotide triphosphate hydrolases"/>
    <property type="match status" value="1"/>
</dbReference>
<organism evidence="7 8">
    <name type="scientific">Bombella pluederhausensis</name>
    <dbReference type="NCBI Taxonomy" id="2967336"/>
    <lineage>
        <taxon>Bacteria</taxon>
        <taxon>Pseudomonadati</taxon>
        <taxon>Pseudomonadota</taxon>
        <taxon>Alphaproteobacteria</taxon>
        <taxon>Acetobacterales</taxon>
        <taxon>Acetobacteraceae</taxon>
        <taxon>Bombella</taxon>
    </lineage>
</organism>
<gene>
    <name evidence="7" type="ORF">NQF86_05495</name>
</gene>
<keyword evidence="8" id="KW-1185">Reference proteome</keyword>
<keyword evidence="4" id="KW-0342">GTP-binding</keyword>
<dbReference type="EMBL" id="JANIDY010000002">
    <property type="protein sequence ID" value="MCX5618116.1"/>
    <property type="molecule type" value="Genomic_DNA"/>
</dbReference>
<comment type="subcellular location">
    <subcellularLocation>
        <location evidence="1">Membrane</location>
    </subcellularLocation>
</comment>
<protein>
    <submittedName>
        <fullName evidence="7">Dynamin family protein</fullName>
    </submittedName>
</protein>
<dbReference type="PANTHER" id="PTHR10465">
    <property type="entry name" value="TRANSMEMBRANE GTPASE FZO1"/>
    <property type="match status" value="1"/>
</dbReference>
<evidence type="ECO:0000313" key="7">
    <source>
        <dbReference type="EMBL" id="MCX5618116.1"/>
    </source>
</evidence>
<evidence type="ECO:0000313" key="8">
    <source>
        <dbReference type="Proteomes" id="UP001165576"/>
    </source>
</evidence>
<comment type="caution">
    <text evidence="7">The sequence shown here is derived from an EMBL/GenBank/DDBJ whole genome shotgun (WGS) entry which is preliminary data.</text>
</comment>
<evidence type="ECO:0000256" key="4">
    <source>
        <dbReference type="ARBA" id="ARBA00023134"/>
    </source>
</evidence>
<dbReference type="Proteomes" id="UP001165576">
    <property type="component" value="Unassembled WGS sequence"/>
</dbReference>
<evidence type="ECO:0000256" key="1">
    <source>
        <dbReference type="ARBA" id="ARBA00004370"/>
    </source>
</evidence>
<keyword evidence="5" id="KW-0472">Membrane</keyword>
<feature type="domain" description="Dynamin N-terminal" evidence="6">
    <location>
        <begin position="143"/>
        <end position="319"/>
    </location>
</feature>
<dbReference type="PANTHER" id="PTHR10465:SF0">
    <property type="entry name" value="SARCALUMENIN"/>
    <property type="match status" value="1"/>
</dbReference>
<accession>A0ABT3WMU4</accession>
<sequence>MIDVSLVYDPFSPENRSITVNGKTLEKSLPLADMSRRMLQSWIHKLPDELEKQFHGEKIINLTFSGTKSDQEDVETMVRDANRRGFKITVKRYVTMESPEEKFRAFTGWLNAQYEKPFFKKLLKEHPDKQAKINEALGDRFDIYVIATMSSGKSTLINAFLHKELMPAANEATTAVITEIKNEATPSYAGIAYEGVPGAKDSREIDRSGNVTLDMMQEWNRDERVQTITIEGPLPFVLGEQDLNVVLTDTPGPNNSRDDRHRVITMNKISDNKRKPLILYVLNAQQLGINDDKNLLETIGREIKEDPQARDRFLFVLNKADTFDPERENIDAVLGRCRSYLDDVGIKNPFIYPVSARLALLSRKSASNFTRADKGDLPRLEMAFLPEPSENWAGIDLSAKAPTTFSMSVDKKNELAYRSGMAALEAAIKGYARKYNYPFRLHRVASVAKEVLDIGRGEEQFQKLIAENEEQIQKIRKVCDQLRNESAKVWESQSFLDELRGVETLPREFVEQIQKKRTEREMFLAATGNRLPDGLVEPSKVESVLNKAKTEFEGYFEQYLAFLNTLMEESNEQIGKELESFYANKVKDMFKGLDDGTMSRPLWSALGDVAFNMDTELDSSEIVKEARQVSVSRWWNPFTWGDEKTVYDRKANVRAIWRKRQQSIELNFEDATRIAEDKIITYRKDYVELFKKRVKTLLPKKLDELSESIQRQEDNVKARAVAQAEAEERLEEIGEVKARLDEILSNKA</sequence>
<keyword evidence="3" id="KW-0378">Hydrolase</keyword>
<dbReference type="InterPro" id="IPR027094">
    <property type="entry name" value="Mitofusin_fam"/>
</dbReference>
<evidence type="ECO:0000256" key="5">
    <source>
        <dbReference type="ARBA" id="ARBA00023136"/>
    </source>
</evidence>
<dbReference type="InterPro" id="IPR027417">
    <property type="entry name" value="P-loop_NTPase"/>
</dbReference>
<evidence type="ECO:0000256" key="3">
    <source>
        <dbReference type="ARBA" id="ARBA00022801"/>
    </source>
</evidence>
<proteinExistence type="predicted"/>
<dbReference type="Pfam" id="PF00350">
    <property type="entry name" value="Dynamin_N"/>
    <property type="match status" value="1"/>
</dbReference>
<keyword evidence="2" id="KW-0547">Nucleotide-binding</keyword>
<evidence type="ECO:0000259" key="6">
    <source>
        <dbReference type="Pfam" id="PF00350"/>
    </source>
</evidence>
<evidence type="ECO:0000256" key="2">
    <source>
        <dbReference type="ARBA" id="ARBA00022741"/>
    </source>
</evidence>
<dbReference type="SUPFAM" id="SSF52540">
    <property type="entry name" value="P-loop containing nucleoside triphosphate hydrolases"/>
    <property type="match status" value="1"/>
</dbReference>
<name>A0ABT3WMU4_9PROT</name>
<reference evidence="7" key="1">
    <citation type="submission" date="2022-07" db="EMBL/GenBank/DDBJ databases">
        <title>Bombella genomes.</title>
        <authorList>
            <person name="Harer L."/>
            <person name="Styblova S."/>
            <person name="Ehrmann M."/>
        </authorList>
    </citation>
    <scope>NUCLEOTIDE SEQUENCE</scope>
    <source>
        <strain evidence="7">TMW 2.2543</strain>
    </source>
</reference>